<keyword evidence="10 18" id="KW-1278">Translocase</keyword>
<evidence type="ECO:0000256" key="13">
    <source>
        <dbReference type="ARBA" id="ARBA00023027"/>
    </source>
</evidence>
<evidence type="ECO:0000256" key="1">
    <source>
        <dbReference type="ARBA" id="ARBA00003257"/>
    </source>
</evidence>
<evidence type="ECO:0000256" key="18">
    <source>
        <dbReference type="RuleBase" id="RU003403"/>
    </source>
</evidence>
<gene>
    <name evidence="20" type="primary">ND2</name>
</gene>
<evidence type="ECO:0000256" key="17">
    <source>
        <dbReference type="ARBA" id="ARBA00049551"/>
    </source>
</evidence>
<feature type="transmembrane region" description="Helical" evidence="18">
    <location>
        <begin position="300"/>
        <end position="318"/>
    </location>
</feature>
<dbReference type="EMBL" id="OM368302">
    <property type="protein sequence ID" value="UNO54157.1"/>
    <property type="molecule type" value="Genomic_DNA"/>
</dbReference>
<accession>A0A976MYA4</accession>
<comment type="subcellular location">
    <subcellularLocation>
        <location evidence="2 18">Mitochondrion inner membrane</location>
        <topology evidence="2 18">Multi-pass membrane protein</topology>
    </subcellularLocation>
</comment>
<keyword evidence="12 18" id="KW-1133">Transmembrane helix</keyword>
<evidence type="ECO:0000256" key="9">
    <source>
        <dbReference type="ARBA" id="ARBA00022792"/>
    </source>
</evidence>
<dbReference type="PANTHER" id="PTHR46552">
    <property type="entry name" value="NADH-UBIQUINONE OXIDOREDUCTASE CHAIN 2"/>
    <property type="match status" value="1"/>
</dbReference>
<name>A0A976MYA4_9ACAR</name>
<feature type="transmembrane region" description="Helical" evidence="18">
    <location>
        <begin position="50"/>
        <end position="69"/>
    </location>
</feature>
<organism evidence="20">
    <name type="scientific">Dermacentor steini</name>
    <dbReference type="NCBI Taxonomy" id="859978"/>
    <lineage>
        <taxon>Eukaryota</taxon>
        <taxon>Metazoa</taxon>
        <taxon>Ecdysozoa</taxon>
        <taxon>Arthropoda</taxon>
        <taxon>Chelicerata</taxon>
        <taxon>Arachnida</taxon>
        <taxon>Acari</taxon>
        <taxon>Parasitiformes</taxon>
        <taxon>Ixodida</taxon>
        <taxon>Ixodoidea</taxon>
        <taxon>Ixodidae</taxon>
        <taxon>Rhipicephalinae</taxon>
        <taxon>Dermacentor</taxon>
    </lineage>
</organism>
<sequence>MFFKKTMLWVIMISILISISSNSWFIYWLTMEMNLMSFIPIMNSYKTKNCNSMAIYFIIQSFSSSLFFISSFQFSLNNSEFFLMIINVSLLIKLAIMPFHFWLTSISETLSFNTLFLILSLQKIIPLFILTKFFLKTLIILIVFSTFFSSLMALNLKLIKKMLIFSSISHQGWMMCLIFKKVNFWILYLVIYMWIIYSIINLCKKYNMFMLSSTMINKMNYNEKMSFISQFMSLAGMPPFLGFFMKIMSIFILMKLSSLFVMILIISSLINLFFYFKILSPFLFIFSKSSKNNKISFSKTFLMNMNFMILIYFMNMLIF</sequence>
<dbReference type="EC" id="7.1.1.2" evidence="4 18"/>
<evidence type="ECO:0000256" key="6">
    <source>
        <dbReference type="ARBA" id="ARBA00022448"/>
    </source>
</evidence>
<evidence type="ECO:0000256" key="7">
    <source>
        <dbReference type="ARBA" id="ARBA00022660"/>
    </source>
</evidence>
<dbReference type="AlphaFoldDB" id="A0A976MYA4"/>
<feature type="transmembrane region" description="Helical" evidence="18">
    <location>
        <begin position="227"/>
        <end position="253"/>
    </location>
</feature>
<comment type="similarity">
    <text evidence="3 18">Belongs to the complex I subunit 2 family.</text>
</comment>
<geneLocation type="mitochondrion" evidence="20"/>
<evidence type="ECO:0000256" key="11">
    <source>
        <dbReference type="ARBA" id="ARBA00022982"/>
    </source>
</evidence>
<feature type="domain" description="NADH:quinone oxidoreductase/Mrp antiporter transmembrane" evidence="19">
    <location>
        <begin position="21"/>
        <end position="270"/>
    </location>
</feature>
<dbReference type="GO" id="GO:0008137">
    <property type="term" value="F:NADH dehydrogenase (ubiquinone) activity"/>
    <property type="evidence" value="ECO:0007669"/>
    <property type="project" value="UniProtKB-EC"/>
</dbReference>
<feature type="transmembrane region" description="Helical" evidence="18">
    <location>
        <begin position="186"/>
        <end position="206"/>
    </location>
</feature>
<proteinExistence type="inferred from homology"/>
<feature type="transmembrane region" description="Helical" evidence="18">
    <location>
        <begin position="110"/>
        <end position="131"/>
    </location>
</feature>
<keyword evidence="14 18" id="KW-0830">Ubiquinone</keyword>
<feature type="transmembrane region" description="Helical" evidence="18">
    <location>
        <begin position="6"/>
        <end position="29"/>
    </location>
</feature>
<keyword evidence="9 18" id="KW-0999">Mitochondrion inner membrane</keyword>
<keyword evidence="7 18" id="KW-0679">Respiratory chain</keyword>
<evidence type="ECO:0000256" key="16">
    <source>
        <dbReference type="ARBA" id="ARBA00023136"/>
    </source>
</evidence>
<keyword evidence="13 18" id="KW-0520">NAD</keyword>
<protein>
    <recommendedName>
        <fullName evidence="5 18">NADH-ubiquinone oxidoreductase chain 2</fullName>
        <ecNumber evidence="4 18">7.1.1.2</ecNumber>
    </recommendedName>
</protein>
<dbReference type="GO" id="GO:0006120">
    <property type="term" value="P:mitochondrial electron transport, NADH to ubiquinone"/>
    <property type="evidence" value="ECO:0007669"/>
    <property type="project" value="InterPro"/>
</dbReference>
<reference evidence="20" key="1">
    <citation type="submission" date="2022-01" db="EMBL/GenBank/DDBJ databases">
        <authorList>
            <person name="Tian J."/>
            <person name="Hou X."/>
            <person name="Ge M."/>
            <person name="Xu H."/>
            <person name="Yu B."/>
            <person name="Liu J."/>
            <person name="Shao R."/>
            <person name="Holmes E.C."/>
            <person name="Lei C."/>
            <person name="Shi M."/>
        </authorList>
    </citation>
    <scope>NUCLEOTIDE SEQUENCE</scope>
    <source>
        <strain evidence="20">D41</strain>
    </source>
</reference>
<dbReference type="InterPro" id="IPR050175">
    <property type="entry name" value="Complex_I_Subunit_2"/>
</dbReference>
<evidence type="ECO:0000256" key="10">
    <source>
        <dbReference type="ARBA" id="ARBA00022967"/>
    </source>
</evidence>
<evidence type="ECO:0000259" key="19">
    <source>
        <dbReference type="Pfam" id="PF00361"/>
    </source>
</evidence>
<dbReference type="Pfam" id="PF00361">
    <property type="entry name" value="Proton_antipo_M"/>
    <property type="match status" value="1"/>
</dbReference>
<keyword evidence="16 18" id="KW-0472">Membrane</keyword>
<dbReference type="PRINTS" id="PR01436">
    <property type="entry name" value="NADHDHGNASE2"/>
</dbReference>
<comment type="function">
    <text evidence="1">Core subunit of the mitochondrial membrane respiratory chain NADH dehydrogenase (Complex I) that is believed to belong to the minimal assembly required for catalysis. Complex I functions in the transfer of electrons from NADH to the respiratory chain. The immediate electron acceptor for the enzyme is believed to be ubiquinone.</text>
</comment>
<dbReference type="PANTHER" id="PTHR46552:SF1">
    <property type="entry name" value="NADH-UBIQUINONE OXIDOREDUCTASE CHAIN 2"/>
    <property type="match status" value="1"/>
</dbReference>
<feature type="transmembrane region" description="Helical" evidence="18">
    <location>
        <begin position="137"/>
        <end position="156"/>
    </location>
</feature>
<evidence type="ECO:0000256" key="15">
    <source>
        <dbReference type="ARBA" id="ARBA00023128"/>
    </source>
</evidence>
<evidence type="ECO:0000256" key="5">
    <source>
        <dbReference type="ARBA" id="ARBA00021008"/>
    </source>
</evidence>
<evidence type="ECO:0000256" key="3">
    <source>
        <dbReference type="ARBA" id="ARBA00007012"/>
    </source>
</evidence>
<evidence type="ECO:0000313" key="20">
    <source>
        <dbReference type="EMBL" id="UNO54157.1"/>
    </source>
</evidence>
<feature type="transmembrane region" description="Helical" evidence="18">
    <location>
        <begin position="259"/>
        <end position="279"/>
    </location>
</feature>
<keyword evidence="8 18" id="KW-0812">Transmembrane</keyword>
<evidence type="ECO:0000256" key="14">
    <source>
        <dbReference type="ARBA" id="ARBA00023075"/>
    </source>
</evidence>
<dbReference type="InterPro" id="IPR001750">
    <property type="entry name" value="ND/Mrp_TM"/>
</dbReference>
<comment type="function">
    <text evidence="18">Core subunit of the mitochondrial membrane respiratory chain NADH dehydrogenase (Complex I) which catalyzes electron transfer from NADH through the respiratory chain, using ubiquinone as an electron acceptor. Essential for the catalytic activity and assembly of complex I.</text>
</comment>
<keyword evidence="6" id="KW-0813">Transport</keyword>
<keyword evidence="11 18" id="KW-0249">Electron transport</keyword>
<evidence type="ECO:0000256" key="4">
    <source>
        <dbReference type="ARBA" id="ARBA00012944"/>
    </source>
</evidence>
<dbReference type="InterPro" id="IPR003917">
    <property type="entry name" value="NADH_UbQ_OxRdtase_chain2"/>
</dbReference>
<comment type="catalytic activity">
    <reaction evidence="17 18">
        <text>a ubiquinone + NADH + 5 H(+)(in) = a ubiquinol + NAD(+) + 4 H(+)(out)</text>
        <dbReference type="Rhea" id="RHEA:29091"/>
        <dbReference type="Rhea" id="RHEA-COMP:9565"/>
        <dbReference type="Rhea" id="RHEA-COMP:9566"/>
        <dbReference type="ChEBI" id="CHEBI:15378"/>
        <dbReference type="ChEBI" id="CHEBI:16389"/>
        <dbReference type="ChEBI" id="CHEBI:17976"/>
        <dbReference type="ChEBI" id="CHEBI:57540"/>
        <dbReference type="ChEBI" id="CHEBI:57945"/>
        <dbReference type="EC" id="7.1.1.2"/>
    </reaction>
</comment>
<feature type="transmembrane region" description="Helical" evidence="18">
    <location>
        <begin position="81"/>
        <end position="103"/>
    </location>
</feature>
<dbReference type="GO" id="GO:0005743">
    <property type="term" value="C:mitochondrial inner membrane"/>
    <property type="evidence" value="ECO:0007669"/>
    <property type="project" value="UniProtKB-SubCell"/>
</dbReference>
<keyword evidence="15 18" id="KW-0496">Mitochondrion</keyword>
<evidence type="ECO:0000256" key="12">
    <source>
        <dbReference type="ARBA" id="ARBA00022989"/>
    </source>
</evidence>
<evidence type="ECO:0000256" key="8">
    <source>
        <dbReference type="ARBA" id="ARBA00022692"/>
    </source>
</evidence>
<evidence type="ECO:0000256" key="2">
    <source>
        <dbReference type="ARBA" id="ARBA00004448"/>
    </source>
</evidence>